<evidence type="ECO:0000259" key="3">
    <source>
        <dbReference type="SMART" id="SM00198"/>
    </source>
</evidence>
<dbReference type="Gene3D" id="3.40.33.10">
    <property type="entry name" value="CAP"/>
    <property type="match status" value="1"/>
</dbReference>
<dbReference type="InterPro" id="IPR001283">
    <property type="entry name" value="CRISP-related"/>
</dbReference>
<dbReference type="AlphaFoldDB" id="A0A8S4S4C8"/>
<feature type="domain" description="SCP" evidence="3">
    <location>
        <begin position="5"/>
        <end position="151"/>
    </location>
</feature>
<gene>
    <name evidence="4" type="primary">jg23462</name>
    <name evidence="4" type="ORF">PAEG_LOCUS20144</name>
</gene>
<keyword evidence="2" id="KW-0964">Secreted</keyword>
<accession>A0A8S4S4C8</accession>
<dbReference type="InterPro" id="IPR014044">
    <property type="entry name" value="CAP_dom"/>
</dbReference>
<dbReference type="SUPFAM" id="SSF55797">
    <property type="entry name" value="PR-1-like"/>
    <property type="match status" value="1"/>
</dbReference>
<protein>
    <submittedName>
        <fullName evidence="4">Jg23462 protein</fullName>
    </submittedName>
</protein>
<comment type="subcellular location">
    <subcellularLocation>
        <location evidence="1">Secreted</location>
    </subcellularLocation>
</comment>
<dbReference type="CDD" id="cd05380">
    <property type="entry name" value="CAP_euk"/>
    <property type="match status" value="1"/>
</dbReference>
<evidence type="ECO:0000256" key="1">
    <source>
        <dbReference type="ARBA" id="ARBA00004613"/>
    </source>
</evidence>
<dbReference type="SMART" id="SM00198">
    <property type="entry name" value="SCP"/>
    <property type="match status" value="1"/>
</dbReference>
<keyword evidence="5" id="KW-1185">Reference proteome</keyword>
<comment type="caution">
    <text evidence="4">The sequence shown here is derived from an EMBL/GenBank/DDBJ whole genome shotgun (WGS) entry which is preliminary data.</text>
</comment>
<dbReference type="PRINTS" id="PR00837">
    <property type="entry name" value="V5TPXLIKE"/>
</dbReference>
<dbReference type="PRINTS" id="PR00838">
    <property type="entry name" value="V5ALLERGEN"/>
</dbReference>
<evidence type="ECO:0000313" key="5">
    <source>
        <dbReference type="Proteomes" id="UP000838756"/>
    </source>
</evidence>
<reference evidence="4" key="1">
    <citation type="submission" date="2022-03" db="EMBL/GenBank/DDBJ databases">
        <authorList>
            <person name="Lindestad O."/>
        </authorList>
    </citation>
    <scope>NUCLEOTIDE SEQUENCE</scope>
</reference>
<proteinExistence type="predicted"/>
<dbReference type="InterPro" id="IPR035940">
    <property type="entry name" value="CAP_sf"/>
</dbReference>
<dbReference type="PANTHER" id="PTHR10334">
    <property type="entry name" value="CYSTEINE-RICH SECRETORY PROTEIN-RELATED"/>
    <property type="match status" value="1"/>
</dbReference>
<name>A0A8S4S4C8_9NEOP</name>
<dbReference type="GO" id="GO:0005576">
    <property type="term" value="C:extracellular region"/>
    <property type="evidence" value="ECO:0007669"/>
    <property type="project" value="UniProtKB-SubCell"/>
</dbReference>
<dbReference type="InterPro" id="IPR002413">
    <property type="entry name" value="V5_allergen-like"/>
</dbReference>
<dbReference type="Pfam" id="PF00188">
    <property type="entry name" value="CAP"/>
    <property type="match status" value="1"/>
</dbReference>
<dbReference type="OrthoDB" id="414826at2759"/>
<dbReference type="Proteomes" id="UP000838756">
    <property type="component" value="Unassembled WGS sequence"/>
</dbReference>
<sequence length="465" mass="52803">MFWTESIVEEIKFLREWSEDLEIIAQRWADQCSNNISVVTEWCHDLESTSVGHNIGAIYGDAPGLTAPTLVDLWYMELLNMNASYLSRYKPSSMSSVQHYDYFTQLIWAESSQVGCGGVKYKELNMESYEHRNMTIYKLICNFAPSGNIIGQAVYTEGIPCSRCPHSGHCDSEYKYLCTSLSQKAETELNDEFHSTEEYIINDIANTTEVQKTIVNEHTKLNDKNIVTQAVINDEDTSFDFLSHLFDITSTHPSNLNQTTLSCKNIMAVDEFIELLKNKLNNDQSLKDILLSSTKALTPDPSLTDRTVAAIVNQLYSKKETTTVSKSTYEENINSTLLAELVEAVIFRHSDTFSSTEDISLQSQTSPNVNPIKIQAELGEIQANTDFTGHYFFPEEDEKIEPETTVIYDDLESLRISEVSLEIDDLKKNRETKDFLEEILESDFMTESVMGDQLVLNNRNGKLMV</sequence>
<dbReference type="EMBL" id="CAKXAJ010025807">
    <property type="protein sequence ID" value="CAH2244156.1"/>
    <property type="molecule type" value="Genomic_DNA"/>
</dbReference>
<organism evidence="4 5">
    <name type="scientific">Pararge aegeria aegeria</name>
    <dbReference type="NCBI Taxonomy" id="348720"/>
    <lineage>
        <taxon>Eukaryota</taxon>
        <taxon>Metazoa</taxon>
        <taxon>Ecdysozoa</taxon>
        <taxon>Arthropoda</taxon>
        <taxon>Hexapoda</taxon>
        <taxon>Insecta</taxon>
        <taxon>Pterygota</taxon>
        <taxon>Neoptera</taxon>
        <taxon>Endopterygota</taxon>
        <taxon>Lepidoptera</taxon>
        <taxon>Glossata</taxon>
        <taxon>Ditrysia</taxon>
        <taxon>Papilionoidea</taxon>
        <taxon>Nymphalidae</taxon>
        <taxon>Satyrinae</taxon>
        <taxon>Satyrini</taxon>
        <taxon>Parargina</taxon>
        <taxon>Pararge</taxon>
    </lineage>
</organism>
<evidence type="ECO:0000313" key="4">
    <source>
        <dbReference type="EMBL" id="CAH2244156.1"/>
    </source>
</evidence>
<evidence type="ECO:0000256" key="2">
    <source>
        <dbReference type="ARBA" id="ARBA00022525"/>
    </source>
</evidence>